<dbReference type="Proteomes" id="UP000593605">
    <property type="component" value="Chromosome"/>
</dbReference>
<protein>
    <submittedName>
        <fullName evidence="1">Molybdenum ABC transporter ATP-binding protein</fullName>
    </submittedName>
</protein>
<name>A0A7M1T3L3_9FLAO</name>
<dbReference type="AlphaFoldDB" id="A0A7M1T3L3"/>
<reference evidence="1 2" key="1">
    <citation type="submission" date="2020-10" db="EMBL/GenBank/DDBJ databases">
        <title>Complete genome of Cruoricapor ignavus strain M1214 isolated from the blood culture of a febrile patient.</title>
        <authorList>
            <person name="Guglielmino C.J.D."/>
        </authorList>
    </citation>
    <scope>NUCLEOTIDE SEQUENCE [LARGE SCALE GENOMIC DNA]</scope>
    <source>
        <strain evidence="1 2">M1214</strain>
    </source>
</reference>
<keyword evidence="1" id="KW-0067">ATP-binding</keyword>
<evidence type="ECO:0000313" key="2">
    <source>
        <dbReference type="Proteomes" id="UP000593605"/>
    </source>
</evidence>
<sequence length="112" mass="13240">MKAKAIATKFVSHEVPNLSHYTNSKVYRLREKLNNGENLNREEKNWIAEKVNHNAYFKKAIPLMGYRFNFEDVLKTFLVKQYGDWHEYNAPDKTSLRAMLYGKIDRIVEVSD</sequence>
<dbReference type="EMBL" id="CP063145">
    <property type="protein sequence ID" value="QOR73734.1"/>
    <property type="molecule type" value="Genomic_DNA"/>
</dbReference>
<dbReference type="RefSeq" id="WP_193439841.1">
    <property type="nucleotide sequence ID" value="NZ_CP063145.1"/>
</dbReference>
<organism evidence="1 2">
    <name type="scientific">Cruoricaptor ignavus</name>
    <dbReference type="NCBI Taxonomy" id="1118202"/>
    <lineage>
        <taxon>Bacteria</taxon>
        <taxon>Pseudomonadati</taxon>
        <taxon>Bacteroidota</taxon>
        <taxon>Flavobacteriia</taxon>
        <taxon>Flavobacteriales</taxon>
        <taxon>Weeksellaceae</taxon>
        <taxon>Cruoricaptor</taxon>
    </lineage>
</organism>
<dbReference type="GO" id="GO:0005524">
    <property type="term" value="F:ATP binding"/>
    <property type="evidence" value="ECO:0007669"/>
    <property type="project" value="UniProtKB-KW"/>
</dbReference>
<keyword evidence="1" id="KW-0547">Nucleotide-binding</keyword>
<proteinExistence type="predicted"/>
<dbReference type="KEGG" id="civ:IMZ16_09515"/>
<evidence type="ECO:0000313" key="1">
    <source>
        <dbReference type="EMBL" id="QOR73734.1"/>
    </source>
</evidence>
<gene>
    <name evidence="1" type="ORF">IMZ16_09515</name>
</gene>
<accession>A0A7M1T3L3</accession>